<dbReference type="OrthoDB" id="7442350at2"/>
<dbReference type="Pfam" id="PF05168">
    <property type="entry name" value="HEPN"/>
    <property type="match status" value="1"/>
</dbReference>
<gene>
    <name evidence="2" type="ORF">FPZ24_12120</name>
</gene>
<dbReference type="GO" id="GO:0016779">
    <property type="term" value="F:nucleotidyltransferase activity"/>
    <property type="evidence" value="ECO:0007669"/>
    <property type="project" value="InterPro"/>
</dbReference>
<dbReference type="AlphaFoldDB" id="A0A5B8LJ58"/>
<evidence type="ECO:0000313" key="2">
    <source>
        <dbReference type="EMBL" id="QDZ08131.1"/>
    </source>
</evidence>
<dbReference type="Gene3D" id="3.30.460.10">
    <property type="entry name" value="Beta Polymerase, domain 2"/>
    <property type="match status" value="1"/>
</dbReference>
<dbReference type="Proteomes" id="UP000315673">
    <property type="component" value="Chromosome"/>
</dbReference>
<dbReference type="Pfam" id="PF01909">
    <property type="entry name" value="NTP_transf_2"/>
    <property type="match status" value="1"/>
</dbReference>
<dbReference type="SUPFAM" id="SSF81593">
    <property type="entry name" value="Nucleotidyltransferase substrate binding subunit/domain"/>
    <property type="match status" value="1"/>
</dbReference>
<dbReference type="CDD" id="cd05403">
    <property type="entry name" value="NT_KNTase_like"/>
    <property type="match status" value="1"/>
</dbReference>
<dbReference type="InterPro" id="IPR002934">
    <property type="entry name" value="Polymerase_NTP_transf_dom"/>
</dbReference>
<reference evidence="2 3" key="1">
    <citation type="submission" date="2019-07" db="EMBL/GenBank/DDBJ databases">
        <title>Full genome sequence of Sphingomonas sp. 4R-6-7(HKS19).</title>
        <authorList>
            <person name="Im W.-T."/>
        </authorList>
    </citation>
    <scope>NUCLEOTIDE SEQUENCE [LARGE SCALE GENOMIC DNA]</scope>
    <source>
        <strain evidence="2 3">HKS19</strain>
    </source>
</reference>
<dbReference type="RefSeq" id="WP_146572340.1">
    <property type="nucleotide sequence ID" value="NZ_CP042306.1"/>
</dbReference>
<protein>
    <submittedName>
        <fullName evidence="2">HEPN domain-containing protein</fullName>
    </submittedName>
</protein>
<proteinExistence type="predicted"/>
<name>A0A5B8LJ58_9SPHN</name>
<dbReference type="PROSITE" id="PS50910">
    <property type="entry name" value="HEPN"/>
    <property type="match status" value="1"/>
</dbReference>
<dbReference type="PANTHER" id="PTHR33933:SF1">
    <property type="entry name" value="PROTEIN ADENYLYLTRANSFERASE MNTA-RELATED"/>
    <property type="match status" value="1"/>
</dbReference>
<sequence length="300" mass="34191">MRTELDHLPLAKRHELEEAVRILFLEFEDALAGRNAPHRKAGRILKIILFGSYARGDWVADPKGGYFSDYDLLVVVNHDELADVTEYWGQADDHLLREQEITGKIRTPVNFIVHSLADVNAQLKRGRPFFTDIVRDGIALYEAPDHPFDQPKAISPAAALEEAKGSFEKWLPSANAFISMGKHARSEGNSNEAAFALHQAAERLYHCTMLVLTLYSPKSHKLNFLRSQAERIAPTLIEAWPRDTRFAQRSFELLRRAYVDARYSPHYKISDEELAWLIDRVGILQDLVRGVCEERLNTDA</sequence>
<dbReference type="Gene3D" id="1.20.120.330">
    <property type="entry name" value="Nucleotidyltransferases domain 2"/>
    <property type="match status" value="1"/>
</dbReference>
<keyword evidence="3" id="KW-1185">Reference proteome</keyword>
<dbReference type="SUPFAM" id="SSF81301">
    <property type="entry name" value="Nucleotidyltransferase"/>
    <property type="match status" value="1"/>
</dbReference>
<dbReference type="InterPro" id="IPR043519">
    <property type="entry name" value="NT_sf"/>
</dbReference>
<dbReference type="PANTHER" id="PTHR33933">
    <property type="entry name" value="NUCLEOTIDYLTRANSFERASE"/>
    <property type="match status" value="1"/>
</dbReference>
<feature type="domain" description="HEPN" evidence="1">
    <location>
        <begin position="171"/>
        <end position="291"/>
    </location>
</feature>
<organism evidence="2 3">
    <name type="scientific">Sphingomonas panacisoli</name>
    <dbReference type="NCBI Taxonomy" id="1813879"/>
    <lineage>
        <taxon>Bacteria</taxon>
        <taxon>Pseudomonadati</taxon>
        <taxon>Pseudomonadota</taxon>
        <taxon>Alphaproteobacteria</taxon>
        <taxon>Sphingomonadales</taxon>
        <taxon>Sphingomonadaceae</taxon>
        <taxon>Sphingomonas</taxon>
    </lineage>
</organism>
<dbReference type="EMBL" id="CP042306">
    <property type="protein sequence ID" value="QDZ08131.1"/>
    <property type="molecule type" value="Genomic_DNA"/>
</dbReference>
<dbReference type="InterPro" id="IPR052548">
    <property type="entry name" value="Type_VII_TA_antitoxin"/>
</dbReference>
<dbReference type="InterPro" id="IPR007842">
    <property type="entry name" value="HEPN_dom"/>
</dbReference>
<evidence type="ECO:0000259" key="1">
    <source>
        <dbReference type="PROSITE" id="PS50910"/>
    </source>
</evidence>
<dbReference type="SMART" id="SM00748">
    <property type="entry name" value="HEPN"/>
    <property type="match status" value="1"/>
</dbReference>
<dbReference type="KEGG" id="spai:FPZ24_12120"/>
<evidence type="ECO:0000313" key="3">
    <source>
        <dbReference type="Proteomes" id="UP000315673"/>
    </source>
</evidence>
<accession>A0A5B8LJ58</accession>